<gene>
    <name evidence="3" type="ORF">D5H75_39700</name>
</gene>
<name>A0A3A4A018_9ACTN</name>
<keyword evidence="2" id="KW-1133">Transmembrane helix</keyword>
<keyword evidence="2" id="KW-0812">Transmembrane</keyword>
<evidence type="ECO:0008006" key="5">
    <source>
        <dbReference type="Google" id="ProtNLM"/>
    </source>
</evidence>
<feature type="compositionally biased region" description="Basic and acidic residues" evidence="1">
    <location>
        <begin position="172"/>
        <end position="182"/>
    </location>
</feature>
<reference evidence="3 4" key="1">
    <citation type="submission" date="2018-09" db="EMBL/GenBank/DDBJ databases">
        <title>YIM 75507 draft genome.</title>
        <authorList>
            <person name="Tang S."/>
            <person name="Feng Y."/>
        </authorList>
    </citation>
    <scope>NUCLEOTIDE SEQUENCE [LARGE SCALE GENOMIC DNA]</scope>
    <source>
        <strain evidence="3 4">YIM 75507</strain>
    </source>
</reference>
<dbReference type="Proteomes" id="UP000265768">
    <property type="component" value="Unassembled WGS sequence"/>
</dbReference>
<accession>A0A3A4A018</accession>
<feature type="region of interest" description="Disordered" evidence="1">
    <location>
        <begin position="480"/>
        <end position="510"/>
    </location>
</feature>
<sequence length="510" mass="55368">MSGMGLRWVPRARAGGLEKAEPASAPVREPRPALWWIVPAALGIGGAIGLTAWWLLAALPALPGAALATARVEIVRTALAAGTGLGAAIALMLAFRRQRHQEIAAAHATHDATERRVTELYTKAVEQLGNAKAPVRLGGLYALERLAQDNPGHRQTIVDVICAYLRMPYDPPRDPSAHEKIRSAQRAARTRGTGRHAAPGTDSHEERQVRLTAERILTTHLRPPDPAPSSRRWQRRRPPHPSRFWPGTRLDLTGATLLDADFTGCQITDVIFTHATFTHAARFERATFSGKASFDAATFLSEASFGTATFSGQAGFKEATFSSRADFDLVTFSGKANFDAAAFSDMVSFDAATFSHTARFAGATFSGEAWFLRTTFFNEAWFLRTTFSDMANFGAAVFSCGAHFDSATFSGQAGFKEATFSDKAAFDFATFSDEARFENAIFHSSLDVSETHGVQRVELTGAEVRGSGTRVWPAGWHVEPADGSEVLRRTNPGPRQEETKTPEEQTEAGP</sequence>
<feature type="transmembrane region" description="Helical" evidence="2">
    <location>
        <begin position="74"/>
        <end position="95"/>
    </location>
</feature>
<dbReference type="Gene3D" id="2.160.20.80">
    <property type="entry name" value="E3 ubiquitin-protein ligase SopA"/>
    <property type="match status" value="1"/>
</dbReference>
<dbReference type="Pfam" id="PF13576">
    <property type="entry name" value="Pentapeptide_3"/>
    <property type="match status" value="3"/>
</dbReference>
<organism evidence="3 4">
    <name type="scientific">Bailinhaonella thermotolerans</name>
    <dbReference type="NCBI Taxonomy" id="1070861"/>
    <lineage>
        <taxon>Bacteria</taxon>
        <taxon>Bacillati</taxon>
        <taxon>Actinomycetota</taxon>
        <taxon>Actinomycetes</taxon>
        <taxon>Streptosporangiales</taxon>
        <taxon>Streptosporangiaceae</taxon>
        <taxon>Bailinhaonella</taxon>
    </lineage>
</organism>
<keyword evidence="4" id="KW-1185">Reference proteome</keyword>
<evidence type="ECO:0000256" key="2">
    <source>
        <dbReference type="SAM" id="Phobius"/>
    </source>
</evidence>
<dbReference type="InterPro" id="IPR001646">
    <property type="entry name" value="5peptide_repeat"/>
</dbReference>
<feature type="transmembrane region" description="Helical" evidence="2">
    <location>
        <begin position="33"/>
        <end position="54"/>
    </location>
</feature>
<comment type="caution">
    <text evidence="3">The sequence shown here is derived from an EMBL/GenBank/DDBJ whole genome shotgun (WGS) entry which is preliminary data.</text>
</comment>
<dbReference type="AlphaFoldDB" id="A0A3A4A018"/>
<protein>
    <recommendedName>
        <fullName evidence="5">Pentapeptide repeat-containing protein</fullName>
    </recommendedName>
</protein>
<dbReference type="EMBL" id="QZEY01000032">
    <property type="protein sequence ID" value="RJL20175.1"/>
    <property type="molecule type" value="Genomic_DNA"/>
</dbReference>
<feature type="region of interest" description="Disordered" evidence="1">
    <location>
        <begin position="172"/>
        <end position="246"/>
    </location>
</feature>
<evidence type="ECO:0000313" key="3">
    <source>
        <dbReference type="EMBL" id="RJL20175.1"/>
    </source>
</evidence>
<feature type="compositionally biased region" description="Basic and acidic residues" evidence="1">
    <location>
        <begin position="202"/>
        <end position="213"/>
    </location>
</feature>
<keyword evidence="2" id="KW-0472">Membrane</keyword>
<evidence type="ECO:0000313" key="4">
    <source>
        <dbReference type="Proteomes" id="UP000265768"/>
    </source>
</evidence>
<proteinExistence type="predicted"/>
<evidence type="ECO:0000256" key="1">
    <source>
        <dbReference type="SAM" id="MobiDB-lite"/>
    </source>
</evidence>